<feature type="compositionally biased region" description="Basic and acidic residues" evidence="1">
    <location>
        <begin position="438"/>
        <end position="451"/>
    </location>
</feature>
<protein>
    <submittedName>
        <fullName evidence="2">Uncharacterized protein</fullName>
    </submittedName>
</protein>
<feature type="region of interest" description="Disordered" evidence="1">
    <location>
        <begin position="257"/>
        <end position="279"/>
    </location>
</feature>
<proteinExistence type="predicted"/>
<feature type="region of interest" description="Disordered" evidence="1">
    <location>
        <begin position="405"/>
        <end position="451"/>
    </location>
</feature>
<dbReference type="Proteomes" id="UP000823388">
    <property type="component" value="Chromosome 4N"/>
</dbReference>
<dbReference type="AlphaFoldDB" id="A0A8T0TEK3"/>
<comment type="caution">
    <text evidence="2">The sequence shown here is derived from an EMBL/GenBank/DDBJ whole genome shotgun (WGS) entry which is preliminary data.</text>
</comment>
<dbReference type="EMBL" id="CM029044">
    <property type="protein sequence ID" value="KAG2607006.1"/>
    <property type="molecule type" value="Genomic_DNA"/>
</dbReference>
<feature type="non-terminal residue" evidence="2">
    <location>
        <position position="1"/>
    </location>
</feature>
<evidence type="ECO:0000313" key="2">
    <source>
        <dbReference type="EMBL" id="KAG2607006.1"/>
    </source>
</evidence>
<name>A0A8T0TEK3_PANVG</name>
<evidence type="ECO:0000313" key="3">
    <source>
        <dbReference type="Proteomes" id="UP000823388"/>
    </source>
</evidence>
<sequence length="451" mass="48656">SDPCAVHECHEITLRRPSFLRGLCDHPLPLPRHLPHLRRGLRIPHHLFDAPPHLHRSQHAAAVHLRAHADAPVAHADAPVAHDELRVHALVRHLRHAHHGHAARHALQHRVPAAVRHEAPHRRVRQHPHLVAPLHHDAVLEAPAHLRLRLPERGHDVLPDDAEVRPPAPLEAEEELVELLPRHRGQAPEGDVDHGARRLGIEPLHVLGAVLLEDAGLVVAGREHGADGEHVVRSHGSEGAHLELLARVDKDDIGRVGGISDQEGRQVADGPGRQPGELHDERRVVAVLGDDAGAAVEVVVVDGEHGGRLDPVQRGRDAALARDAFRPREQERVQDAGDRAAPRRERVHEPRDAARARGVEGRHVGVERARVGAPDVPGLRAVGEREELEAAVLVSAVVEGPGGAVGLGRGREHAGVPGLGGGEGDERVGRGGQQAPGEAERRGDVALEREG</sequence>
<evidence type="ECO:0000256" key="1">
    <source>
        <dbReference type="SAM" id="MobiDB-lite"/>
    </source>
</evidence>
<keyword evidence="3" id="KW-1185">Reference proteome</keyword>
<accession>A0A8T0TEK3</accession>
<gene>
    <name evidence="2" type="ORF">PVAP13_4NG212422</name>
</gene>
<organism evidence="2 3">
    <name type="scientific">Panicum virgatum</name>
    <name type="common">Blackwell switchgrass</name>
    <dbReference type="NCBI Taxonomy" id="38727"/>
    <lineage>
        <taxon>Eukaryota</taxon>
        <taxon>Viridiplantae</taxon>
        <taxon>Streptophyta</taxon>
        <taxon>Embryophyta</taxon>
        <taxon>Tracheophyta</taxon>
        <taxon>Spermatophyta</taxon>
        <taxon>Magnoliopsida</taxon>
        <taxon>Liliopsida</taxon>
        <taxon>Poales</taxon>
        <taxon>Poaceae</taxon>
        <taxon>PACMAD clade</taxon>
        <taxon>Panicoideae</taxon>
        <taxon>Panicodae</taxon>
        <taxon>Paniceae</taxon>
        <taxon>Panicinae</taxon>
        <taxon>Panicum</taxon>
        <taxon>Panicum sect. Hiantes</taxon>
    </lineage>
</organism>
<reference evidence="2" key="1">
    <citation type="submission" date="2020-05" db="EMBL/GenBank/DDBJ databases">
        <title>WGS assembly of Panicum virgatum.</title>
        <authorList>
            <person name="Lovell J.T."/>
            <person name="Jenkins J."/>
            <person name="Shu S."/>
            <person name="Juenger T.E."/>
            <person name="Schmutz J."/>
        </authorList>
    </citation>
    <scope>NUCLEOTIDE SEQUENCE</scope>
    <source>
        <strain evidence="2">AP13</strain>
    </source>
</reference>
<feature type="region of interest" description="Disordered" evidence="1">
    <location>
        <begin position="324"/>
        <end position="359"/>
    </location>
</feature>